<sequence length="633" mass="70755">MSLETGSLPLSPASCYDNPSNLDLFNADPDIAGIGILVSFLVSAWIAWSLTLAAYISGTIPAQLLNPCDRRLFRVKPRASAPWTLTIEPLVLLLSDQQLITGVAILVAAFARFESINVLHWQFVAATAWMSSMTHLTTLTLLRKFFQNRPRLRNWRFLGMAILLALLLVAKVPSMSAEYIAVVYNASLPWEPGYGLGDGPAVNIRCMWPFRGSASSSFHADEIIAILFLVLSYIWKTVLLFQVSETATKVWLRFKIQNRCEKLLADRAVSLARNDKDPKQDGWLSCLAVTYIGLLGMFDFMESFAFSIFWLTVGLVHGTTRLVSLKGAANSQPTLEGGESSWSFGQIVPLCMLVMPVMTAFELYEQFRQHKGGSTDGLPPCTTASVHQRSSEDVHLRRRFVDEAMTRQPFESNINLDNSPAPLSRDMPSTHLVRDRTTKSDQITIEMQDISDHEAPPDHSESFRCSADIAIALAQYRQPIDGVNSTHESARLHRDMVIGMRRYTVTLGLITAAVASAALATLALSVSNYLTEDVWRLALAVLAGAVGGLLVLFIFALCWVFFKPHKMKIHERARYCKRGFHYIYHDRPDNAAANDPIMRRKEYAHPVVSSYKTYRTAKVSSDDRKNATTRRVL</sequence>
<feature type="transmembrane region" description="Helical" evidence="2">
    <location>
        <begin position="283"/>
        <end position="311"/>
    </location>
</feature>
<proteinExistence type="predicted"/>
<keyword evidence="2" id="KW-1133">Transmembrane helix</keyword>
<keyword evidence="2" id="KW-0812">Transmembrane</keyword>
<evidence type="ECO:0000313" key="4">
    <source>
        <dbReference type="Proteomes" id="UP000327013"/>
    </source>
</evidence>
<feature type="transmembrane region" description="Helical" evidence="2">
    <location>
        <begin position="344"/>
        <end position="364"/>
    </location>
</feature>
<dbReference type="PANTHER" id="PTHR37577">
    <property type="entry name" value="INTEGRAL MEMBRANE PROTEIN"/>
    <property type="match status" value="1"/>
</dbReference>
<dbReference type="InterPro" id="IPR053018">
    <property type="entry name" value="Elsinochrome_Biosynth-Asso"/>
</dbReference>
<evidence type="ECO:0000256" key="2">
    <source>
        <dbReference type="SAM" id="Phobius"/>
    </source>
</evidence>
<dbReference type="AlphaFoldDB" id="A0A5N6KUD2"/>
<evidence type="ECO:0000256" key="1">
    <source>
        <dbReference type="SAM" id="MobiDB-lite"/>
    </source>
</evidence>
<organism evidence="3 4">
    <name type="scientific">Carpinus fangiana</name>
    <dbReference type="NCBI Taxonomy" id="176857"/>
    <lineage>
        <taxon>Eukaryota</taxon>
        <taxon>Viridiplantae</taxon>
        <taxon>Streptophyta</taxon>
        <taxon>Embryophyta</taxon>
        <taxon>Tracheophyta</taxon>
        <taxon>Spermatophyta</taxon>
        <taxon>Magnoliopsida</taxon>
        <taxon>eudicotyledons</taxon>
        <taxon>Gunneridae</taxon>
        <taxon>Pentapetalae</taxon>
        <taxon>rosids</taxon>
        <taxon>fabids</taxon>
        <taxon>Fagales</taxon>
        <taxon>Betulaceae</taxon>
        <taxon>Carpinus</taxon>
    </lineage>
</organism>
<reference evidence="3 4" key="1">
    <citation type="submission" date="2019-06" db="EMBL/GenBank/DDBJ databases">
        <title>A chromosomal-level reference genome of Carpinus fangiana (Coryloideae, Betulaceae).</title>
        <authorList>
            <person name="Yang X."/>
            <person name="Wang Z."/>
            <person name="Zhang L."/>
            <person name="Hao G."/>
            <person name="Liu J."/>
            <person name="Yang Y."/>
        </authorList>
    </citation>
    <scope>NUCLEOTIDE SEQUENCE [LARGE SCALE GENOMIC DNA]</scope>
    <source>
        <strain evidence="3">Cfa_2016G</strain>
        <tissue evidence="3">Leaf</tissue>
    </source>
</reference>
<name>A0A5N6KUD2_9ROSI</name>
<feature type="transmembrane region" description="Helical" evidence="2">
    <location>
        <begin position="503"/>
        <end position="525"/>
    </location>
</feature>
<feature type="transmembrane region" description="Helical" evidence="2">
    <location>
        <begin position="537"/>
        <end position="562"/>
    </location>
</feature>
<dbReference type="OrthoDB" id="5427664at2759"/>
<accession>A0A5N6KUD2</accession>
<feature type="transmembrane region" description="Helical" evidence="2">
    <location>
        <begin position="154"/>
        <end position="172"/>
    </location>
</feature>
<feature type="transmembrane region" description="Helical" evidence="2">
    <location>
        <begin position="223"/>
        <end position="243"/>
    </location>
</feature>
<dbReference type="EMBL" id="VIBQ01000013">
    <property type="protein sequence ID" value="KAB8346012.1"/>
    <property type="molecule type" value="Genomic_DNA"/>
</dbReference>
<feature type="transmembrane region" description="Helical" evidence="2">
    <location>
        <begin position="31"/>
        <end position="56"/>
    </location>
</feature>
<gene>
    <name evidence="3" type="ORF">FH972_023064</name>
</gene>
<keyword evidence="2" id="KW-0472">Membrane</keyword>
<feature type="region of interest" description="Disordered" evidence="1">
    <location>
        <begin position="412"/>
        <end position="438"/>
    </location>
</feature>
<dbReference type="PANTHER" id="PTHR37577:SF1">
    <property type="entry name" value="INTEGRAL MEMBRANE PROTEIN"/>
    <property type="match status" value="1"/>
</dbReference>
<evidence type="ECO:0000313" key="3">
    <source>
        <dbReference type="EMBL" id="KAB8346012.1"/>
    </source>
</evidence>
<protein>
    <submittedName>
        <fullName evidence="3">Uncharacterized protein</fullName>
    </submittedName>
</protein>
<keyword evidence="4" id="KW-1185">Reference proteome</keyword>
<dbReference type="Proteomes" id="UP000327013">
    <property type="component" value="Unassembled WGS sequence"/>
</dbReference>
<comment type="caution">
    <text evidence="3">The sequence shown here is derived from an EMBL/GenBank/DDBJ whole genome shotgun (WGS) entry which is preliminary data.</text>
</comment>